<evidence type="ECO:0000313" key="2">
    <source>
        <dbReference type="Proteomes" id="UP000435910"/>
    </source>
</evidence>
<sequence>MHDFRKIKEKRAGKLSFSTLCMMFFPRPRYHFSAGAF</sequence>
<dbReference type="Proteomes" id="UP000435910">
    <property type="component" value="Unassembled WGS sequence"/>
</dbReference>
<proteinExistence type="predicted"/>
<reference evidence="1 2" key="1">
    <citation type="submission" date="2019-06" db="EMBL/GenBank/DDBJ databases">
        <title>Genome sequence analysis of &gt;100 Bacillus licheniformis strains suggests intrinsic resistance to this species.</title>
        <authorList>
            <person name="Wels M."/>
            <person name="Siezen R.J."/>
            <person name="Johansen E."/>
            <person name="Stuer-Lauridsen B."/>
            <person name="Bjerre K."/>
            <person name="Nielsen B.K.K."/>
        </authorList>
    </citation>
    <scope>NUCLEOTIDE SEQUENCE [LARGE SCALE GENOMIC DNA]</scope>
    <source>
        <strain evidence="1 2">BAC-16736</strain>
    </source>
</reference>
<comment type="caution">
    <text evidence="1">The sequence shown here is derived from an EMBL/GenBank/DDBJ whole genome shotgun (WGS) entry which is preliminary data.</text>
</comment>
<name>A0A8B5YBM3_BACLI</name>
<gene>
    <name evidence="1" type="ORF">CHCC16736_2746</name>
</gene>
<accession>A0A8B5YBM3</accession>
<evidence type="ECO:0000313" key="1">
    <source>
        <dbReference type="EMBL" id="TWL27425.1"/>
    </source>
</evidence>
<protein>
    <submittedName>
        <fullName evidence="1">Uncharacterized protein</fullName>
    </submittedName>
</protein>
<dbReference type="AlphaFoldDB" id="A0A8B5YBM3"/>
<dbReference type="EMBL" id="NILC01000023">
    <property type="protein sequence ID" value="TWL27425.1"/>
    <property type="molecule type" value="Genomic_DNA"/>
</dbReference>
<organism evidence="1 2">
    <name type="scientific">Bacillus licheniformis</name>
    <dbReference type="NCBI Taxonomy" id="1402"/>
    <lineage>
        <taxon>Bacteria</taxon>
        <taxon>Bacillati</taxon>
        <taxon>Bacillota</taxon>
        <taxon>Bacilli</taxon>
        <taxon>Bacillales</taxon>
        <taxon>Bacillaceae</taxon>
        <taxon>Bacillus</taxon>
    </lineage>
</organism>